<keyword evidence="1" id="KW-0812">Transmembrane</keyword>
<dbReference type="Proteomes" id="UP000192997">
    <property type="component" value="Unassembled WGS sequence"/>
</dbReference>
<keyword evidence="1" id="KW-1133">Transmembrane helix</keyword>
<keyword evidence="1" id="KW-0472">Membrane</keyword>
<dbReference type="AlphaFoldDB" id="A0A1X4G6H3"/>
<sequence length="166" mass="19399">MWDEVCVVNWLPVGTDSFIMKLLSPQPWINFLSLLPGTVLTFLTITVAFLRFYDEQDFSVLGYITQPRVWSNRLTLADLVVAMVNFGVEWNRRNRETDRLAAAEQRRIEETARVENERTEERERAAHQARIQNRWVVLQIQHQLNPTEQTQSALGDFAAFLQEYGE</sequence>
<evidence type="ECO:0000256" key="1">
    <source>
        <dbReference type="SAM" id="Phobius"/>
    </source>
</evidence>
<gene>
    <name evidence="2" type="ORF">B7O87_09315</name>
</gene>
<comment type="caution">
    <text evidence="2">The sequence shown here is derived from an EMBL/GenBank/DDBJ whole genome shotgun (WGS) entry which is preliminary data.</text>
</comment>
<proteinExistence type="predicted"/>
<dbReference type="EMBL" id="NBYN01000043">
    <property type="protein sequence ID" value="OSO90609.1"/>
    <property type="molecule type" value="Genomic_DNA"/>
</dbReference>
<reference evidence="3" key="1">
    <citation type="submission" date="2017-04" db="EMBL/GenBank/DDBJ databases">
        <authorList>
            <person name="Abreu V.A."/>
            <person name="Popin R.V."/>
            <person name="Rigonato J."/>
            <person name="Andreote A.P."/>
            <person name="Schaker P.C."/>
            <person name="Hoff-Risseti C."/>
            <person name="Alvarenga D.O."/>
            <person name="Varani A.M."/>
            <person name="Fiore M.F."/>
        </authorList>
    </citation>
    <scope>NUCLEOTIDE SEQUENCE [LARGE SCALE GENOMIC DNA]</scope>
    <source>
        <strain evidence="3">CENA303</strain>
    </source>
</reference>
<evidence type="ECO:0000313" key="2">
    <source>
        <dbReference type="EMBL" id="OSO90609.1"/>
    </source>
</evidence>
<protein>
    <submittedName>
        <fullName evidence="2">Uncharacterized protein</fullName>
    </submittedName>
</protein>
<organism evidence="2 3">
    <name type="scientific">Cylindrospermopsis raciborskii CENA303</name>
    <dbReference type="NCBI Taxonomy" id="1170769"/>
    <lineage>
        <taxon>Bacteria</taxon>
        <taxon>Bacillati</taxon>
        <taxon>Cyanobacteriota</taxon>
        <taxon>Cyanophyceae</taxon>
        <taxon>Nostocales</taxon>
        <taxon>Aphanizomenonaceae</taxon>
        <taxon>Cylindrospermopsis</taxon>
    </lineage>
</organism>
<accession>A0A1X4G6H3</accession>
<feature type="transmembrane region" description="Helical" evidence="1">
    <location>
        <begin position="28"/>
        <end position="50"/>
    </location>
</feature>
<evidence type="ECO:0000313" key="3">
    <source>
        <dbReference type="Proteomes" id="UP000192997"/>
    </source>
</evidence>
<name>A0A1X4G6H3_9CYAN</name>